<dbReference type="EMBL" id="MN079234">
    <property type="protein sequence ID" value="QEA07361.1"/>
    <property type="molecule type" value="Genomic_DNA"/>
</dbReference>
<protein>
    <submittedName>
        <fullName evidence="1">Uncharacterized protein</fullName>
    </submittedName>
</protein>
<dbReference type="AlphaFoldDB" id="A0A5B8RFF2"/>
<gene>
    <name evidence="1" type="ORF">KBTEX_03711</name>
</gene>
<proteinExistence type="predicted"/>
<evidence type="ECO:0000313" key="1">
    <source>
        <dbReference type="EMBL" id="QEA07361.1"/>
    </source>
</evidence>
<reference evidence="1" key="1">
    <citation type="submission" date="2019-06" db="EMBL/GenBank/DDBJ databases">
        <authorList>
            <person name="Murdoch R.W."/>
            <person name="Fathepure B."/>
        </authorList>
    </citation>
    <scope>NUCLEOTIDE SEQUENCE</scope>
</reference>
<accession>A0A5B8RFF2</accession>
<name>A0A5B8RFF2_9ZZZZ</name>
<organism evidence="1">
    <name type="scientific">uncultured organism</name>
    <dbReference type="NCBI Taxonomy" id="155900"/>
    <lineage>
        <taxon>unclassified sequences</taxon>
        <taxon>environmental samples</taxon>
    </lineage>
</organism>
<sequence>MCSSGHDAETKTYPIVEQIDGGGETLAAPFLAPVLEPHRRGHNWAAVLLGPNAARMDRRSIRGRWRRGERYIDAADVAIGDAIEVGADYISTGGIRYGRRRYYVVADRTDAHIVLRPYRTAAQAIRAARQAAADAEEATA</sequence>